<comment type="similarity">
    <text evidence="2">Belongs to the type IV zinc-finger family. Class A subfamily.</text>
</comment>
<dbReference type="GO" id="GO:0006355">
    <property type="term" value="P:regulation of DNA-templated transcription"/>
    <property type="evidence" value="ECO:0007669"/>
    <property type="project" value="InterPro"/>
</dbReference>
<dbReference type="CDD" id="cd00202">
    <property type="entry name" value="ZnF_GATA"/>
    <property type="match status" value="1"/>
</dbReference>
<feature type="signal peptide" evidence="13">
    <location>
        <begin position="1"/>
        <end position="20"/>
    </location>
</feature>
<dbReference type="EMBL" id="JABEZW010000009">
    <property type="protein sequence ID" value="MBA0774552.1"/>
    <property type="molecule type" value="Genomic_DNA"/>
</dbReference>
<evidence type="ECO:0000313" key="16">
    <source>
        <dbReference type="Proteomes" id="UP000593568"/>
    </source>
</evidence>
<comment type="caution">
    <text evidence="15">The sequence shown here is derived from an EMBL/GenBank/DDBJ whole genome shotgun (WGS) entry which is preliminary data.</text>
</comment>
<dbReference type="PROSITE" id="PS50114">
    <property type="entry name" value="GATA_ZN_FINGER_2"/>
    <property type="match status" value="1"/>
</dbReference>
<dbReference type="GO" id="GO:0030154">
    <property type="term" value="P:cell differentiation"/>
    <property type="evidence" value="ECO:0007669"/>
    <property type="project" value="TreeGrafter"/>
</dbReference>
<evidence type="ECO:0000256" key="12">
    <source>
        <dbReference type="SAM" id="MobiDB-lite"/>
    </source>
</evidence>
<dbReference type="AlphaFoldDB" id="A0A7J9ENF2"/>
<dbReference type="GO" id="GO:0005634">
    <property type="term" value="C:nucleus"/>
    <property type="evidence" value="ECO:0007669"/>
    <property type="project" value="UniProtKB-SubCell"/>
</dbReference>
<keyword evidence="5" id="KW-0862">Zinc</keyword>
<evidence type="ECO:0000256" key="2">
    <source>
        <dbReference type="ARBA" id="ARBA00005694"/>
    </source>
</evidence>
<dbReference type="Gene3D" id="3.30.50.10">
    <property type="entry name" value="Erythroid Transcription Factor GATA-1, subunit A"/>
    <property type="match status" value="1"/>
</dbReference>
<accession>A0A7J9ENF2</accession>
<proteinExistence type="inferred from homology"/>
<evidence type="ECO:0000313" key="15">
    <source>
        <dbReference type="EMBL" id="MBA0774552.1"/>
    </source>
</evidence>
<evidence type="ECO:0000256" key="4">
    <source>
        <dbReference type="ARBA" id="ARBA00022771"/>
    </source>
</evidence>
<keyword evidence="8" id="KW-0010">Activator</keyword>
<feature type="region of interest" description="Disordered" evidence="12">
    <location>
        <begin position="166"/>
        <end position="202"/>
    </location>
</feature>
<name>A0A7J9ENF2_9ROSI</name>
<reference evidence="15 16" key="1">
    <citation type="journal article" date="2019" name="Genome Biol. Evol.">
        <title>Insights into the evolution of the New World diploid cottons (Gossypium, subgenus Houzingenia) based on genome sequencing.</title>
        <authorList>
            <person name="Grover C.E."/>
            <person name="Arick M.A. 2nd"/>
            <person name="Thrash A."/>
            <person name="Conover J.L."/>
            <person name="Sanders W.S."/>
            <person name="Peterson D.G."/>
            <person name="Frelichowski J.E."/>
            <person name="Scheffler J.A."/>
            <person name="Scheffler B.E."/>
            <person name="Wendel J.F."/>
        </authorList>
    </citation>
    <scope>NUCLEOTIDE SEQUENCE [LARGE SCALE GENOMIC DNA]</scope>
    <source>
        <strain evidence="15">8</strain>
        <tissue evidence="15">Leaf</tissue>
    </source>
</reference>
<evidence type="ECO:0000259" key="14">
    <source>
        <dbReference type="PROSITE" id="PS50114"/>
    </source>
</evidence>
<protein>
    <recommendedName>
        <fullName evidence="14">GATA-type domain-containing protein</fullName>
    </recommendedName>
</protein>
<evidence type="ECO:0000256" key="13">
    <source>
        <dbReference type="SAM" id="SignalP"/>
    </source>
</evidence>
<dbReference type="FunFam" id="3.30.50.10:FF:000018">
    <property type="entry name" value="GATA transcription factor"/>
    <property type="match status" value="1"/>
</dbReference>
<dbReference type="Pfam" id="PF00320">
    <property type="entry name" value="GATA"/>
    <property type="match status" value="1"/>
</dbReference>
<dbReference type="InterPro" id="IPR051140">
    <property type="entry name" value="GATA_TF"/>
</dbReference>
<dbReference type="GO" id="GO:0043565">
    <property type="term" value="F:sequence-specific DNA binding"/>
    <property type="evidence" value="ECO:0007669"/>
    <property type="project" value="InterPro"/>
</dbReference>
<keyword evidence="7" id="KW-0238">DNA-binding</keyword>
<dbReference type="SUPFAM" id="SSF57716">
    <property type="entry name" value="Glucocorticoid receptor-like (DNA-binding domain)"/>
    <property type="match status" value="1"/>
</dbReference>
<keyword evidence="9" id="KW-0804">Transcription</keyword>
<evidence type="ECO:0000256" key="7">
    <source>
        <dbReference type="ARBA" id="ARBA00023125"/>
    </source>
</evidence>
<dbReference type="InterPro" id="IPR000679">
    <property type="entry name" value="Znf_GATA"/>
</dbReference>
<evidence type="ECO:0000256" key="10">
    <source>
        <dbReference type="ARBA" id="ARBA00023242"/>
    </source>
</evidence>
<feature type="compositionally biased region" description="Basic residues" evidence="12">
    <location>
        <begin position="193"/>
        <end position="202"/>
    </location>
</feature>
<dbReference type="PROSITE" id="PS00344">
    <property type="entry name" value="GATA_ZN_FINGER_1"/>
    <property type="match status" value="1"/>
</dbReference>
<evidence type="ECO:0000256" key="6">
    <source>
        <dbReference type="ARBA" id="ARBA00023015"/>
    </source>
</evidence>
<gene>
    <name evidence="15" type="ORF">Gotri_009754</name>
</gene>
<keyword evidence="6" id="KW-0805">Transcription regulation</keyword>
<comment type="subcellular location">
    <subcellularLocation>
        <location evidence="1">Nucleus</location>
    </subcellularLocation>
</comment>
<dbReference type="GO" id="GO:0008270">
    <property type="term" value="F:zinc ion binding"/>
    <property type="evidence" value="ECO:0007669"/>
    <property type="project" value="UniProtKB-KW"/>
</dbReference>
<keyword evidence="16" id="KW-1185">Reference proteome</keyword>
<evidence type="ECO:0000256" key="11">
    <source>
        <dbReference type="PROSITE-ProRule" id="PRU00094"/>
    </source>
</evidence>
<dbReference type="Proteomes" id="UP000593568">
    <property type="component" value="Unassembled WGS sequence"/>
</dbReference>
<keyword evidence="13" id="KW-0732">Signal</keyword>
<sequence length="307" mass="34203">MLYFAKILCCFAIRNMGISCTLVHHMLLHCGTVVWSKQASRPNQCLVCDANKCMGPPDNAVYCDMIDVQYQSGTFSAKFYKKFMQLLVVFLLLFSIEPSDCTDVKGSTWFQTSSPVSVLESSSSCSAANPTPIDPKLSFLVKKRGRSKRRPASTFNQQFIFPSISSTSSASRGTNYVVGSESESENNPTEKPAKKRQKKKKNLTLLSGCNETKKPPSLQPIVIMKCTHCEVTETPQWREGPMGPKTLCNACGVRYRSGRLFPEYRPAASPTFVASMHSNSHKRVVEMRKKAKLPLSLSSIPPKMSFR</sequence>
<dbReference type="PANTHER" id="PTHR45658:SF134">
    <property type="entry name" value="GATA TYPE ZINC FINGER TRANSCRIPTION FACTOR FAMILY PROTEIN"/>
    <property type="match status" value="1"/>
</dbReference>
<feature type="domain" description="GATA-type" evidence="14">
    <location>
        <begin position="224"/>
        <end position="256"/>
    </location>
</feature>
<evidence type="ECO:0000256" key="9">
    <source>
        <dbReference type="ARBA" id="ARBA00023163"/>
    </source>
</evidence>
<evidence type="ECO:0000256" key="1">
    <source>
        <dbReference type="ARBA" id="ARBA00004123"/>
    </source>
</evidence>
<keyword evidence="4 11" id="KW-0863">Zinc-finger</keyword>
<keyword evidence="10" id="KW-0539">Nucleus</keyword>
<dbReference type="SMART" id="SM00401">
    <property type="entry name" value="ZnF_GATA"/>
    <property type="match status" value="1"/>
</dbReference>
<keyword evidence="3" id="KW-0479">Metal-binding</keyword>
<evidence type="ECO:0000256" key="3">
    <source>
        <dbReference type="ARBA" id="ARBA00022723"/>
    </source>
</evidence>
<evidence type="ECO:0000256" key="5">
    <source>
        <dbReference type="ARBA" id="ARBA00022833"/>
    </source>
</evidence>
<organism evidence="15 16">
    <name type="scientific">Gossypium trilobum</name>
    <dbReference type="NCBI Taxonomy" id="34281"/>
    <lineage>
        <taxon>Eukaryota</taxon>
        <taxon>Viridiplantae</taxon>
        <taxon>Streptophyta</taxon>
        <taxon>Embryophyta</taxon>
        <taxon>Tracheophyta</taxon>
        <taxon>Spermatophyta</taxon>
        <taxon>Magnoliopsida</taxon>
        <taxon>eudicotyledons</taxon>
        <taxon>Gunneridae</taxon>
        <taxon>Pentapetalae</taxon>
        <taxon>rosids</taxon>
        <taxon>malvids</taxon>
        <taxon>Malvales</taxon>
        <taxon>Malvaceae</taxon>
        <taxon>Malvoideae</taxon>
        <taxon>Gossypium</taxon>
    </lineage>
</organism>
<dbReference type="PANTHER" id="PTHR45658">
    <property type="entry name" value="GATA TRANSCRIPTION FACTOR"/>
    <property type="match status" value="1"/>
</dbReference>
<dbReference type="InterPro" id="IPR013088">
    <property type="entry name" value="Znf_NHR/GATA"/>
</dbReference>
<feature type="chain" id="PRO_5029893080" description="GATA-type domain-containing protein" evidence="13">
    <location>
        <begin position="21"/>
        <end position="307"/>
    </location>
</feature>
<evidence type="ECO:0000256" key="8">
    <source>
        <dbReference type="ARBA" id="ARBA00023159"/>
    </source>
</evidence>